<dbReference type="InterPro" id="IPR032710">
    <property type="entry name" value="NTF2-like_dom_sf"/>
</dbReference>
<dbReference type="Pfam" id="PF12680">
    <property type="entry name" value="SnoaL_2"/>
    <property type="match status" value="1"/>
</dbReference>
<dbReference type="RefSeq" id="WP_071082379.1">
    <property type="nucleotide sequence ID" value="NZ_MBLM01000014.1"/>
</dbReference>
<feature type="domain" description="SnoaL-like" evidence="1">
    <location>
        <begin position="24"/>
        <end position="128"/>
    </location>
</feature>
<reference evidence="3" key="1">
    <citation type="submission" date="2016-07" db="EMBL/GenBank/DDBJ databases">
        <title>Sequence Frankia sp. strain CcI1.17.</title>
        <authorList>
            <person name="Ghodhbane-Gtari F."/>
            <person name="Swanson E."/>
            <person name="Gueddou A."/>
            <person name="Morris K."/>
            <person name="Hezbri K."/>
            <person name="Ktari A."/>
            <person name="Nouioui I."/>
            <person name="Abebe-Akele F."/>
            <person name="Simpson S."/>
            <person name="Thomas K."/>
            <person name="Gtari M."/>
            <person name="Tisa L.S."/>
            <person name="Hurst S."/>
        </authorList>
    </citation>
    <scope>NUCLEOTIDE SEQUENCE [LARGE SCALE GENOMIC DNA]</scope>
    <source>
        <strain evidence="3">Cc1.17</strain>
    </source>
</reference>
<organism evidence="2 3">
    <name type="scientific">Parafrankia colletiae</name>
    <dbReference type="NCBI Taxonomy" id="573497"/>
    <lineage>
        <taxon>Bacteria</taxon>
        <taxon>Bacillati</taxon>
        <taxon>Actinomycetota</taxon>
        <taxon>Actinomycetes</taxon>
        <taxon>Frankiales</taxon>
        <taxon>Frankiaceae</taxon>
        <taxon>Parafrankia</taxon>
    </lineage>
</organism>
<dbReference type="AlphaFoldDB" id="A0A1S1RG23"/>
<comment type="caution">
    <text evidence="2">The sequence shown here is derived from an EMBL/GenBank/DDBJ whole genome shotgun (WGS) entry which is preliminary data.</text>
</comment>
<dbReference type="EMBL" id="MBLM01000014">
    <property type="protein sequence ID" value="OHV44967.1"/>
    <property type="molecule type" value="Genomic_DNA"/>
</dbReference>
<accession>A0A1S1RG23</accession>
<sequence length="155" mass="16917">MSDQHGAAPDPRTPREVFAYMRQQWLANGADAGNTLLAEDAVVETPFAAPGHPRRFDGREEFLAFAAAGRSSLPVRFEECRELAIHETTDPQVIIVEYELAGTVTTTGRHASAPFIGVLRVRGGLITVWREYQHTLAIAHALGQVPALLATMPTE</sequence>
<gene>
    <name evidence="2" type="ORF">CC117_09700</name>
</gene>
<keyword evidence="3" id="KW-1185">Reference proteome</keyword>
<dbReference type="Proteomes" id="UP000179627">
    <property type="component" value="Unassembled WGS sequence"/>
</dbReference>
<name>A0A1S1RG23_9ACTN</name>
<dbReference type="SUPFAM" id="SSF54427">
    <property type="entry name" value="NTF2-like"/>
    <property type="match status" value="1"/>
</dbReference>
<evidence type="ECO:0000313" key="2">
    <source>
        <dbReference type="EMBL" id="OHV44967.1"/>
    </source>
</evidence>
<evidence type="ECO:0000313" key="3">
    <source>
        <dbReference type="Proteomes" id="UP000179627"/>
    </source>
</evidence>
<dbReference type="Gene3D" id="3.10.450.50">
    <property type="match status" value="1"/>
</dbReference>
<evidence type="ECO:0000259" key="1">
    <source>
        <dbReference type="Pfam" id="PF12680"/>
    </source>
</evidence>
<protein>
    <submittedName>
        <fullName evidence="2">PhzA/B-like protein</fullName>
    </submittedName>
</protein>
<proteinExistence type="predicted"/>
<dbReference type="InterPro" id="IPR037401">
    <property type="entry name" value="SnoaL-like"/>
</dbReference>
<dbReference type="OrthoDB" id="3681559at2"/>